<dbReference type="InterPro" id="IPR051712">
    <property type="entry name" value="ARTD-AVP"/>
</dbReference>
<dbReference type="GO" id="GO:0003950">
    <property type="term" value="F:NAD+ poly-ADP-ribosyltransferase activity"/>
    <property type="evidence" value="ECO:0007669"/>
    <property type="project" value="TreeGrafter"/>
</dbReference>
<dbReference type="InterPro" id="IPR037197">
    <property type="entry name" value="WWE_dom_sf"/>
</dbReference>
<dbReference type="Pfam" id="PF02825">
    <property type="entry name" value="WWE"/>
    <property type="match status" value="1"/>
</dbReference>
<organism evidence="6 7">
    <name type="scientific">Halocaridina rubra</name>
    <name type="common">Hawaiian red shrimp</name>
    <dbReference type="NCBI Taxonomy" id="373956"/>
    <lineage>
        <taxon>Eukaryota</taxon>
        <taxon>Metazoa</taxon>
        <taxon>Ecdysozoa</taxon>
        <taxon>Arthropoda</taxon>
        <taxon>Crustacea</taxon>
        <taxon>Multicrustacea</taxon>
        <taxon>Malacostraca</taxon>
        <taxon>Eumalacostraca</taxon>
        <taxon>Eucarida</taxon>
        <taxon>Decapoda</taxon>
        <taxon>Pleocyemata</taxon>
        <taxon>Caridea</taxon>
        <taxon>Atyoidea</taxon>
        <taxon>Atyidae</taxon>
        <taxon>Halocaridina</taxon>
    </lineage>
</organism>
<dbReference type="EMBL" id="JAXCGZ010018259">
    <property type="protein sequence ID" value="KAK7067464.1"/>
    <property type="molecule type" value="Genomic_DNA"/>
</dbReference>
<comment type="subcellular location">
    <subcellularLocation>
        <location evidence="1">Nucleus</location>
    </subcellularLocation>
</comment>
<dbReference type="SUPFAM" id="SSF117839">
    <property type="entry name" value="WWE domain"/>
    <property type="match status" value="1"/>
</dbReference>
<accession>A0AAN8ZXX5</accession>
<feature type="compositionally biased region" description="Basic and acidic residues" evidence="4">
    <location>
        <begin position="75"/>
        <end position="90"/>
    </location>
</feature>
<feature type="compositionally biased region" description="Basic residues" evidence="4">
    <location>
        <begin position="62"/>
        <end position="71"/>
    </location>
</feature>
<proteinExistence type="inferred from homology"/>
<dbReference type="GO" id="GO:0005634">
    <property type="term" value="C:nucleus"/>
    <property type="evidence" value="ECO:0007669"/>
    <property type="project" value="UniProtKB-SubCell"/>
</dbReference>
<dbReference type="GO" id="GO:1990404">
    <property type="term" value="F:NAD+-protein mono-ADP-ribosyltransferase activity"/>
    <property type="evidence" value="ECO:0007669"/>
    <property type="project" value="TreeGrafter"/>
</dbReference>
<feature type="region of interest" description="Disordered" evidence="4">
    <location>
        <begin position="62"/>
        <end position="98"/>
    </location>
</feature>
<evidence type="ECO:0000256" key="4">
    <source>
        <dbReference type="SAM" id="MobiDB-lite"/>
    </source>
</evidence>
<sequence length="686" mass="78894">MHDKASFSEEDEAKGNDPNNLQQRRRILQDDSSEDGGQNYVNTRGVQFFEYKYLESGRGYQRSHRDLKRIVPRSQYDDKNVSSEDRDENFSNRGSGIGNFQSQYINNADFSKEDEEYIHHDAGYCANEHHDIDSPPSKYDGKLLSDTYLMTAFLAEQSGFQATADTFIHVLGSRESVMEIAKRSPHIFHLSRECVALRPNITICREYLGQNGCQHKNTCFELHICDEFISNRCTDGGCIMGHDLHTRHNKRALERFCLQNVDKSTVRKLIQHQNLCNVTQIYNNEVVICDEYNMGNCRKSLCKELHICIDYLVGLTTCCRPSCKLSHSLRLCAKFLSIYGIDIHNKSEYDIALAIVMTSSKLTQLAESYGGNKLPKAFQKNSSAATSQVLENTENSRTNRNMVEKPGGDKSPSGAKPFLNNITSTTKDISHCNRITGYQGTTASFHSIWSHYSGGDTEIPEICRMAVKSVCKHEEAGCKRLHAHLPFHWQIKTSRENGWINLQEHQVLHLENTYCDPSEDGTVLPPPDRKKSPQSIALLIGHDDTRYANFLLMDLQNKDASQLFQLRRLSLQPSDDDKNTDHFWYYKDDNSLWLQYGNIEIKQKYKRYKTVQAKEIEVRYKSGSKKMFFRIPATYNKYELNFETMRQTNVDTRVMREVRRRPLPKGNILRNENRKILPTTSPMASV</sequence>
<dbReference type="Proteomes" id="UP001381693">
    <property type="component" value="Unassembled WGS sequence"/>
</dbReference>
<dbReference type="PROSITE" id="PS50918">
    <property type="entry name" value="WWE"/>
    <property type="match status" value="1"/>
</dbReference>
<dbReference type="PANTHER" id="PTHR45740">
    <property type="entry name" value="POLY [ADP-RIBOSE] POLYMERASE"/>
    <property type="match status" value="1"/>
</dbReference>
<gene>
    <name evidence="6" type="ORF">SK128_009944</name>
</gene>
<comment type="caution">
    <text evidence="6">The sequence shown here is derived from an EMBL/GenBank/DDBJ whole genome shotgun (WGS) entry which is preliminary data.</text>
</comment>
<feature type="region of interest" description="Disordered" evidence="4">
    <location>
        <begin position="388"/>
        <end position="415"/>
    </location>
</feature>
<feature type="region of interest" description="Disordered" evidence="4">
    <location>
        <begin position="1"/>
        <end position="40"/>
    </location>
</feature>
<dbReference type="AlphaFoldDB" id="A0AAN8ZXX5"/>
<name>A0AAN8ZXX5_HALRR</name>
<keyword evidence="7" id="KW-1185">Reference proteome</keyword>
<evidence type="ECO:0000256" key="3">
    <source>
        <dbReference type="ARBA" id="ARBA00024347"/>
    </source>
</evidence>
<dbReference type="InterPro" id="IPR004170">
    <property type="entry name" value="WWE_dom"/>
</dbReference>
<protein>
    <recommendedName>
        <fullName evidence="5">WWE domain-containing protein</fullName>
    </recommendedName>
</protein>
<evidence type="ECO:0000259" key="5">
    <source>
        <dbReference type="PROSITE" id="PS50918"/>
    </source>
</evidence>
<evidence type="ECO:0000313" key="7">
    <source>
        <dbReference type="Proteomes" id="UP001381693"/>
    </source>
</evidence>
<feature type="compositionally biased region" description="Polar residues" evidence="4">
    <location>
        <begin position="388"/>
        <end position="401"/>
    </location>
</feature>
<evidence type="ECO:0000313" key="6">
    <source>
        <dbReference type="EMBL" id="KAK7067464.1"/>
    </source>
</evidence>
<dbReference type="PANTHER" id="PTHR45740:SF2">
    <property type="entry name" value="POLY [ADP-RIBOSE] POLYMERASE"/>
    <property type="match status" value="1"/>
</dbReference>
<keyword evidence="2" id="KW-0539">Nucleus</keyword>
<evidence type="ECO:0000256" key="2">
    <source>
        <dbReference type="ARBA" id="ARBA00023242"/>
    </source>
</evidence>
<comment type="similarity">
    <text evidence="3">Belongs to the ARTD/PARP family.</text>
</comment>
<reference evidence="6 7" key="1">
    <citation type="submission" date="2023-11" db="EMBL/GenBank/DDBJ databases">
        <title>Halocaridina rubra genome assembly.</title>
        <authorList>
            <person name="Smith C."/>
        </authorList>
    </citation>
    <scope>NUCLEOTIDE SEQUENCE [LARGE SCALE GENOMIC DNA]</scope>
    <source>
        <strain evidence="6">EP-1</strain>
        <tissue evidence="6">Whole</tissue>
    </source>
</reference>
<evidence type="ECO:0000256" key="1">
    <source>
        <dbReference type="ARBA" id="ARBA00004123"/>
    </source>
</evidence>
<dbReference type="Gene3D" id="3.30.720.50">
    <property type="match status" value="1"/>
</dbReference>
<feature type="domain" description="WWE" evidence="5">
    <location>
        <begin position="570"/>
        <end position="660"/>
    </location>
</feature>